<keyword evidence="2" id="KW-1185">Reference proteome</keyword>
<comment type="caution">
    <text evidence="1">The sequence shown here is derived from an EMBL/GenBank/DDBJ whole genome shotgun (WGS) entry which is preliminary data.</text>
</comment>
<gene>
    <name evidence="1" type="ORF">L6164_002207</name>
</gene>
<evidence type="ECO:0000313" key="1">
    <source>
        <dbReference type="EMBL" id="KAI4353242.1"/>
    </source>
</evidence>
<accession>A0ACB9PXB9</accession>
<evidence type="ECO:0000313" key="2">
    <source>
        <dbReference type="Proteomes" id="UP000828941"/>
    </source>
</evidence>
<organism evidence="1 2">
    <name type="scientific">Bauhinia variegata</name>
    <name type="common">Purple orchid tree</name>
    <name type="synonym">Phanera variegata</name>
    <dbReference type="NCBI Taxonomy" id="167791"/>
    <lineage>
        <taxon>Eukaryota</taxon>
        <taxon>Viridiplantae</taxon>
        <taxon>Streptophyta</taxon>
        <taxon>Embryophyta</taxon>
        <taxon>Tracheophyta</taxon>
        <taxon>Spermatophyta</taxon>
        <taxon>Magnoliopsida</taxon>
        <taxon>eudicotyledons</taxon>
        <taxon>Gunneridae</taxon>
        <taxon>Pentapetalae</taxon>
        <taxon>rosids</taxon>
        <taxon>fabids</taxon>
        <taxon>Fabales</taxon>
        <taxon>Fabaceae</taxon>
        <taxon>Cercidoideae</taxon>
        <taxon>Cercideae</taxon>
        <taxon>Bauhiniinae</taxon>
        <taxon>Bauhinia</taxon>
    </lineage>
</organism>
<proteinExistence type="predicted"/>
<dbReference type="EMBL" id="CM039427">
    <property type="protein sequence ID" value="KAI4353242.1"/>
    <property type="molecule type" value="Genomic_DNA"/>
</dbReference>
<dbReference type="Proteomes" id="UP000828941">
    <property type="component" value="Chromosome 2"/>
</dbReference>
<reference evidence="1 2" key="1">
    <citation type="journal article" date="2022" name="DNA Res.">
        <title>Chromosomal-level genome assembly of the orchid tree Bauhinia variegata (Leguminosae; Cercidoideae) supports the allotetraploid origin hypothesis of Bauhinia.</title>
        <authorList>
            <person name="Zhong Y."/>
            <person name="Chen Y."/>
            <person name="Zheng D."/>
            <person name="Pang J."/>
            <person name="Liu Y."/>
            <person name="Luo S."/>
            <person name="Meng S."/>
            <person name="Qian L."/>
            <person name="Wei D."/>
            <person name="Dai S."/>
            <person name="Zhou R."/>
        </authorList>
    </citation>
    <scope>NUCLEOTIDE SEQUENCE [LARGE SCALE GENOMIC DNA]</scope>
    <source>
        <strain evidence="1">BV-YZ2020</strain>
    </source>
</reference>
<sequence length="664" mass="74394">MEKLLDWFRNYIITNKAVFLTWGLVLSHSLAEYAVVFVLIDFLAEKYSSLSLRKAAMVVNLIDGGSALFLVIVSHVSEAWTGRLIMICVCTAAYVAGLLILLYVTDYFLPFNLLYLALGLVALVVNILIDHLGDNPNSTHELSLRESAIIVNMIDGGSAAFVVIVTHISEAKTGHFKMIGLCTVAYITGLILLWVTAKSPSKFYLFYAAAVLIALGKAVKDPILEFFLEFQLSEKVKQNSELVWGDDDFSSDESETDGDGSEEEKEFDSGEENDDVKGSGARTEVESSQENVTQGRERRKPAWMDSYVSGEGLSEEEVEAYMVQDVIGDDPIQFEEAAALLKLNFVYADSSEKILDKAAIIREASNLSPERQEEKGELCGVKEVKEVKSLIPVIYMGLTFLAHSLVVASGNTYFVEQQSNLNPKIGEFTISASIFFVLRSSIRDIVIFSIWLFGFTQRLKTTWRIGTGMFYAVLCFIAAWLVELHRLRLIEREGVLQYSKKILPMSVLWLIPQYFLLGLMEALALNGLGNFFYDHVPKSMRKFEQPFSEIVLSIGTFFSVPFVLIFGSSFKETINTSHLNKYFLVLAILSFVFFCIYLYYSSGYNFKEVYSVHEESDLMKQTSEEIQDAAREELSSVHVFSDIEAGIGTPQGVEDEDNHANIGT</sequence>
<protein>
    <submittedName>
        <fullName evidence="1">Uncharacterized protein</fullName>
    </submittedName>
</protein>
<name>A0ACB9PXB9_BAUVA</name>